<dbReference type="InterPro" id="IPR019734">
    <property type="entry name" value="TPR_rpt"/>
</dbReference>
<feature type="repeat" description="TPR" evidence="3">
    <location>
        <begin position="1683"/>
        <end position="1716"/>
    </location>
</feature>
<sequence length="2109" mass="232752">MKMSTPNEFSPSLTTLSTTLTPYPHQTQQACILTILRVLDNILSDPSRSNPKLRKIKISNPAFWKRAGQWEGCIAYLEACGFVAQGLGDKRCLKFDNENEGSREGLRLGREELVKFAVDVLSLEKRLLPVCPVGSDVDKTESKETVGDSAKESAPTEVVEEKTVFAKEACKSAANLDATNARTVKVAPALIESDENLAASPIEKVAISELSPNAVSNETSNRDQGIDNQRGTAACAQSTEVSVKESDVISGAPTTRSQVLTANEAKPDDLSDSTPRLPENVSSAPEPILSTKSLAETGHNAAAAQSVETSAELNTAEVLSNSEHVESQRANCQAVAGVDVDASESDEMADVLAEIENELNDDVVAYSLVTDVPPVVHNVTAQETDLIDVIDPAPNIPIVEDANISLIDNSPVPDVHVATLRYTATENETCEVANASVDVRAVQDVKGSGMTNSKSAAAAAATQTSSLDNSTEEVVNASADEQAVEDIKDVDRAKDQHDVAPIESNMTSTVDVAKQSETHQSLDSKPHDEELQQMKPEIKHDRGDILMSSFSSTPTEALSSEEILDEPDTPIVTNITARDSIYSEEDVLVPMDPSAAPPDLNDLSSEAATPDSEHLPQNNDSNHDIMPDVLEKSQSETEESKALHPNGVGAYGSSLLDIPLPEGEFSSSDDDEVKVFRLGFELCHRLMISLWHTETSLRTVTQVPVQSRSATVGLSNVKPWTKLNDEDHLPSAQICSEEDSSYPNSTEPALIVPLAFVYEAWAHLLNTNSPTINRCRAVYSWIVTNHPDLSTLTGIPSPASALCITVSETDFALCNYMCNSLRKCGLITVYGADIVAFNGEISSDLSFFIGIEEGALNGVLKEETSTMLDERLVNKCHDVLGKLVLTHIDALLSKETPSTDESSQLWYSCRHAIHHLLSCDRLDEAERLLLHEKFCQARLKSTGLLRAVQSHCWECTRMVTSKSRMGIADSSPSKKRHCIQPLCKMSTVLLNHANSISPDTKARGIKKELGSCFHLLGESLGNIGDNVTEEIKQYEQALTFRTDAFGENQNHESIADTLYALGCSYQRCRSYALSQKFYEQALKIYKKTLGYDHPSIARVLHNIGIMYFAQSDYVVAMKCLKKSLSIRKAALGENDISVADSLCWIGNIHRERKELNEARLNFTSAHQIKVSALGYHHPECSEILQNLGIICSDLEMYPSSLSHFKEAMLSRRANIKGPHDIEGLNNLCESLHCIANVYRMTGQFERALQFSEQVLKRRRAMAATADTDQTAKLIRVYEDLVALTKLISRDDDGTLDNIKFTQVGMYLMEIGMLYDHKLSKPIKALLYYQEAMDVFKEVNDYINIISCLTAMGNVHVRSSSNEKALSCFSKALVLTLRKDSGVPKQSACHADLLHSIGNCQSKKGDYKKSVISYRDSLKIKKALLSPRDLSVAKTEHCIALALLQLNQSDEALGFFQSSMETRREKLGADHLDVGFSLHNIGKIYFHQGKIDECIDCLERSLAIKVASATSSTASLAESRHILASAFIKRCRYFDAIALLESALSSYKLMPDCELMRSDVLDLLGHAYSVTGDLARAQSSYEQSLDIKKASLGPDHVACANVLMEIGKIQVSTSDLEKALSTFKEVKRLHKMHYQKDNLKNANLLIEVGSIQYRRLKLDVALKCFMEALRIRRLLLSAGSVEIAEVLTRLGKVYEAQDDYTAAISCYQQSLDTIEQDEAKTFELKQLLGTAYLKIEEYVSAVDALESCLTYHERTNGTDSDEWISTGFDLVTAKINSSMKNDGAVMLLEQCIFLAKSKGNSDERLAKAMFQYARIFSKRDSNEALNYFTECLEIRRQTDGNKLDISDTLYEIGLIYQSRKQYSSTLESLRESLKLRQSVDAQDERTADILYRIGEINRLGGKLDIAFNNLTVALGAYYMSVGKNHPSVANCFHSLGYVADAKNNTIEAMKNHKLAIAVRKLNLGNDHPEVASSLDDIAALYQKLGDNENALEALREGLRIRRLQNNDSMELARSLFSMGIIYAAKGDNERASDCYNKSLDISSRHKSDPKLEAQTLHQIGCMYAAKGEYRDALQKWRTSLSKYREAGLPDDHHVVACTLGNIEMAENAMY</sequence>
<feature type="repeat" description="TPR" evidence="3">
    <location>
        <begin position="1599"/>
        <end position="1632"/>
    </location>
</feature>
<dbReference type="InterPro" id="IPR018997">
    <property type="entry name" value="PUB_domain"/>
</dbReference>
<dbReference type="InterPro" id="IPR011990">
    <property type="entry name" value="TPR-like_helical_dom_sf"/>
</dbReference>
<name>A0ABD3Q706_9STRA</name>
<evidence type="ECO:0000256" key="2">
    <source>
        <dbReference type="ARBA" id="ARBA00022803"/>
    </source>
</evidence>
<dbReference type="InterPro" id="IPR036339">
    <property type="entry name" value="PUB-like_dom_sf"/>
</dbReference>
<feature type="compositionally biased region" description="Polar residues" evidence="4">
    <location>
        <begin position="252"/>
        <end position="261"/>
    </location>
</feature>
<feature type="repeat" description="TPR" evidence="3">
    <location>
        <begin position="2011"/>
        <end position="2044"/>
    </location>
</feature>
<dbReference type="Gene3D" id="1.25.40.10">
    <property type="entry name" value="Tetratricopeptide repeat domain"/>
    <property type="match status" value="7"/>
</dbReference>
<dbReference type="SMART" id="SM00580">
    <property type="entry name" value="PUG"/>
    <property type="match status" value="1"/>
</dbReference>
<feature type="repeat" description="TPR" evidence="3">
    <location>
        <begin position="1097"/>
        <end position="1130"/>
    </location>
</feature>
<evidence type="ECO:0000256" key="4">
    <source>
        <dbReference type="SAM" id="MobiDB-lite"/>
    </source>
</evidence>
<keyword evidence="7" id="KW-1185">Reference proteome</keyword>
<dbReference type="SMART" id="SM00028">
    <property type="entry name" value="TPR"/>
    <property type="match status" value="22"/>
</dbReference>
<dbReference type="PANTHER" id="PTHR45641">
    <property type="entry name" value="TETRATRICOPEPTIDE REPEAT PROTEIN (AFU_ORTHOLOGUE AFUA_6G03870)"/>
    <property type="match status" value="1"/>
</dbReference>
<dbReference type="Gene3D" id="1.20.58.2190">
    <property type="match status" value="1"/>
</dbReference>
<dbReference type="EMBL" id="JALLPJ020000299">
    <property type="protein sequence ID" value="KAL3796193.1"/>
    <property type="molecule type" value="Genomic_DNA"/>
</dbReference>
<dbReference type="CDD" id="cd09212">
    <property type="entry name" value="PUB"/>
    <property type="match status" value="1"/>
</dbReference>
<reference evidence="6 7" key="1">
    <citation type="submission" date="2024-10" db="EMBL/GenBank/DDBJ databases">
        <title>Updated reference genomes for cyclostephanoid diatoms.</title>
        <authorList>
            <person name="Roberts W.R."/>
            <person name="Alverson A.J."/>
        </authorList>
    </citation>
    <scope>NUCLEOTIDE SEQUENCE [LARGE SCALE GENOMIC DNA]</scope>
    <source>
        <strain evidence="6 7">AJA010-31</strain>
    </source>
</reference>
<protein>
    <recommendedName>
        <fullName evidence="5">PUB domain-containing protein</fullName>
    </recommendedName>
</protein>
<dbReference type="Pfam" id="PF13424">
    <property type="entry name" value="TPR_12"/>
    <property type="match status" value="6"/>
</dbReference>
<dbReference type="PROSITE" id="PS50005">
    <property type="entry name" value="TPR"/>
    <property type="match status" value="6"/>
</dbReference>
<dbReference type="Pfam" id="PF09409">
    <property type="entry name" value="PUB"/>
    <property type="match status" value="1"/>
</dbReference>
<accession>A0ABD3Q706</accession>
<feature type="region of interest" description="Disordered" evidence="4">
    <location>
        <begin position="213"/>
        <end position="286"/>
    </location>
</feature>
<feature type="region of interest" description="Disordered" evidence="4">
    <location>
        <begin position="463"/>
        <end position="529"/>
    </location>
</feature>
<feature type="compositionally biased region" description="Basic and acidic residues" evidence="4">
    <location>
        <begin position="485"/>
        <end position="500"/>
    </location>
</feature>
<evidence type="ECO:0000313" key="7">
    <source>
        <dbReference type="Proteomes" id="UP001530400"/>
    </source>
</evidence>
<evidence type="ECO:0000256" key="1">
    <source>
        <dbReference type="ARBA" id="ARBA00022737"/>
    </source>
</evidence>
<evidence type="ECO:0000256" key="3">
    <source>
        <dbReference type="PROSITE-ProRule" id="PRU00339"/>
    </source>
</evidence>
<feature type="repeat" description="TPR" evidence="3">
    <location>
        <begin position="1845"/>
        <end position="1878"/>
    </location>
</feature>
<feature type="region of interest" description="Disordered" evidence="4">
    <location>
        <begin position="590"/>
        <end position="626"/>
    </location>
</feature>
<dbReference type="SUPFAM" id="SSF48452">
    <property type="entry name" value="TPR-like"/>
    <property type="match status" value="6"/>
</dbReference>
<dbReference type="Proteomes" id="UP001530400">
    <property type="component" value="Unassembled WGS sequence"/>
</dbReference>
<dbReference type="Pfam" id="PF13181">
    <property type="entry name" value="TPR_8"/>
    <property type="match status" value="1"/>
</dbReference>
<feature type="compositionally biased region" description="Basic and acidic residues" evidence="4">
    <location>
        <begin position="514"/>
        <end position="529"/>
    </location>
</feature>
<proteinExistence type="predicted"/>
<keyword evidence="1" id="KW-0677">Repeat</keyword>
<dbReference type="Pfam" id="PF13374">
    <property type="entry name" value="TPR_10"/>
    <property type="match status" value="2"/>
</dbReference>
<gene>
    <name evidence="6" type="ORF">ACHAWO_010473</name>
</gene>
<feature type="repeat" description="TPR" evidence="3">
    <location>
        <begin position="1557"/>
        <end position="1590"/>
    </location>
</feature>
<evidence type="ECO:0000313" key="6">
    <source>
        <dbReference type="EMBL" id="KAL3796193.1"/>
    </source>
</evidence>
<keyword evidence="2 3" id="KW-0802">TPR repeat</keyword>
<dbReference type="PANTHER" id="PTHR45641:SF19">
    <property type="entry name" value="NEPHROCYSTIN-3"/>
    <property type="match status" value="1"/>
</dbReference>
<feature type="compositionally biased region" description="Polar residues" evidence="4">
    <location>
        <begin position="226"/>
        <end position="241"/>
    </location>
</feature>
<dbReference type="SUPFAM" id="SSF143503">
    <property type="entry name" value="PUG domain-like"/>
    <property type="match status" value="1"/>
</dbReference>
<organism evidence="6 7">
    <name type="scientific">Cyclotella atomus</name>
    <dbReference type="NCBI Taxonomy" id="382360"/>
    <lineage>
        <taxon>Eukaryota</taxon>
        <taxon>Sar</taxon>
        <taxon>Stramenopiles</taxon>
        <taxon>Ochrophyta</taxon>
        <taxon>Bacillariophyta</taxon>
        <taxon>Coscinodiscophyceae</taxon>
        <taxon>Thalassiosirophycidae</taxon>
        <taxon>Stephanodiscales</taxon>
        <taxon>Stephanodiscaceae</taxon>
        <taxon>Cyclotella</taxon>
    </lineage>
</organism>
<evidence type="ECO:0000259" key="5">
    <source>
        <dbReference type="Pfam" id="PF09409"/>
    </source>
</evidence>
<feature type="compositionally biased region" description="Polar residues" evidence="4">
    <location>
        <begin position="463"/>
        <end position="473"/>
    </location>
</feature>
<feature type="domain" description="PUB" evidence="5">
    <location>
        <begin position="28"/>
        <end position="102"/>
    </location>
</feature>
<comment type="caution">
    <text evidence="6">The sequence shown here is derived from an EMBL/GenBank/DDBJ whole genome shotgun (WGS) entry which is preliminary data.</text>
</comment>